<name>A0ACB8SQY3_9AGAM</name>
<evidence type="ECO:0000313" key="1">
    <source>
        <dbReference type="EMBL" id="KAI0058607.1"/>
    </source>
</evidence>
<dbReference type="EMBL" id="MU277233">
    <property type="protein sequence ID" value="KAI0058607.1"/>
    <property type="molecule type" value="Genomic_DNA"/>
</dbReference>
<protein>
    <submittedName>
        <fullName evidence="1">Uncharacterized protein</fullName>
    </submittedName>
</protein>
<proteinExistence type="predicted"/>
<reference evidence="1" key="1">
    <citation type="submission" date="2021-03" db="EMBL/GenBank/DDBJ databases">
        <authorList>
            <consortium name="DOE Joint Genome Institute"/>
            <person name="Ahrendt S."/>
            <person name="Looney B.P."/>
            <person name="Miyauchi S."/>
            <person name="Morin E."/>
            <person name="Drula E."/>
            <person name="Courty P.E."/>
            <person name="Chicoki N."/>
            <person name="Fauchery L."/>
            <person name="Kohler A."/>
            <person name="Kuo A."/>
            <person name="Labutti K."/>
            <person name="Pangilinan J."/>
            <person name="Lipzen A."/>
            <person name="Riley R."/>
            <person name="Andreopoulos W."/>
            <person name="He G."/>
            <person name="Johnson J."/>
            <person name="Barry K.W."/>
            <person name="Grigoriev I.V."/>
            <person name="Nagy L."/>
            <person name="Hibbett D."/>
            <person name="Henrissat B."/>
            <person name="Matheny P.B."/>
            <person name="Labbe J."/>
            <person name="Martin F."/>
        </authorList>
    </citation>
    <scope>NUCLEOTIDE SEQUENCE</scope>
    <source>
        <strain evidence="1">HHB10654</strain>
    </source>
</reference>
<dbReference type="Proteomes" id="UP000814140">
    <property type="component" value="Unassembled WGS sequence"/>
</dbReference>
<accession>A0ACB8SQY3</accession>
<reference evidence="1" key="2">
    <citation type="journal article" date="2022" name="New Phytol.">
        <title>Evolutionary transition to the ectomycorrhizal habit in the genomes of a hyperdiverse lineage of mushroom-forming fungi.</title>
        <authorList>
            <person name="Looney B."/>
            <person name="Miyauchi S."/>
            <person name="Morin E."/>
            <person name="Drula E."/>
            <person name="Courty P.E."/>
            <person name="Kohler A."/>
            <person name="Kuo A."/>
            <person name="LaButti K."/>
            <person name="Pangilinan J."/>
            <person name="Lipzen A."/>
            <person name="Riley R."/>
            <person name="Andreopoulos W."/>
            <person name="He G."/>
            <person name="Johnson J."/>
            <person name="Nolan M."/>
            <person name="Tritt A."/>
            <person name="Barry K.W."/>
            <person name="Grigoriev I.V."/>
            <person name="Nagy L.G."/>
            <person name="Hibbett D."/>
            <person name="Henrissat B."/>
            <person name="Matheny P.B."/>
            <person name="Labbe J."/>
            <person name="Martin F.M."/>
        </authorList>
    </citation>
    <scope>NUCLEOTIDE SEQUENCE</scope>
    <source>
        <strain evidence="1">HHB10654</strain>
    </source>
</reference>
<keyword evidence="2" id="KW-1185">Reference proteome</keyword>
<evidence type="ECO:0000313" key="2">
    <source>
        <dbReference type="Proteomes" id="UP000814140"/>
    </source>
</evidence>
<gene>
    <name evidence="1" type="ORF">BV25DRAFT_1810344</name>
</gene>
<comment type="caution">
    <text evidence="1">The sequence shown here is derived from an EMBL/GenBank/DDBJ whole genome shotgun (WGS) entry which is preliminary data.</text>
</comment>
<organism evidence="1 2">
    <name type="scientific">Artomyces pyxidatus</name>
    <dbReference type="NCBI Taxonomy" id="48021"/>
    <lineage>
        <taxon>Eukaryota</taxon>
        <taxon>Fungi</taxon>
        <taxon>Dikarya</taxon>
        <taxon>Basidiomycota</taxon>
        <taxon>Agaricomycotina</taxon>
        <taxon>Agaricomycetes</taxon>
        <taxon>Russulales</taxon>
        <taxon>Auriscalpiaceae</taxon>
        <taxon>Artomyces</taxon>
    </lineage>
</organism>
<sequence length="1506" mass="166182">MDVFPSSSRPHRGRGSQLHGASERGRRGQSKNKTWVSREQGGSRSGTNTPESGTSRLHTDRWERGGPRVTRGRGRGRGHMNGSQSPRPDATVLPHTSEDEDMNMASEALETDLYEHDVMEEPEFDSPEEFDRFYKELEKARDVERDKAVAEGKMNHPTKPRRLDEAITIVGTCMDMCPRFERYTREKRNLLMRWEMKPGTKHVDHKRAVKQYERGGGDKSLPSDLRPPLVLKRTLDYLFHELLPKEGFSPTYSFIRDRTRQVRADFTIQLQNDAIAMECHERCVRYHILVLHFERNTPGFEFPMEEGVLMNALQSLKEFYEDNRKVYQSPNELEMRVYHRLIHMRDQVERHEDIPDHIRTHPVFLLTTKFREHVQKTSSPIFKNSALKVGDEGMAIFAELATYLREQDNRVMIYLVACILERFFGVEKIEGIDSLQEGLTLPEIIDGVREKDGAHIEEENDVHPHEDEPSVQPSGPKPLQPSPTEWLSTNFGPKPTASAIFGNSSSQSSASPFGSSGIATVMPSELFSAATKPKVPSVFGGMPDTSSVFGNKSGSVFGGSGSAFGGSGSAFGSSGSAFSGSGSAFGPPSLASQTSGSTFGTASSPFDTTASNKPAANGEHQLTSVFGGTTGSSLSLFGASTSQSTHPSSSSSTSLFSGTSSSADPEHTPTKHLDWRSTSLNPNAPAFIPPKALTTTSTSSNATAFETLYNGQSATPPSAPGASNRPRLTPLTTSSFPNTPSSSTPPRVPDVAQVEKPHSATYRSPVVDRRPTLIDLSGSESLNIPGMQSPPLQPPALNKVHPISLPPTPTAASFSSPIKPKALRSLFDSSQGSLLDEALSPLDILNPRSSFDSLPSPLSARPSITRLPTTGPSSPLAQRLSVPEFPTLARPASPSKDASSSLSKDVSTSPMSSKAVSLTLPNGKGKGKERAADQGMLADQALAFARTSLVVRNSLRRWVKKAIDRAAWVEAVRRSDAYSERVQRQHLSNGKSVANGKKRRDFSGQAADAQPPHRRIRRRVSSHYTPPRTDAELLERLKENHEQHERRWAKGSFLESIREHVGQIAGKYPFDWRIWLSTNPDNDGTAIWVETKFDVPASGQWDSERIFSVPLTPGDDQSSSPGLIVFECSPLDGINDEIEQKFRILDDCARFRDIIDALPEERHFTPSVIFVIWGEKDQQSDLPSDLLQMVSKYEEQGVLRSTAVFAVSSTTTDLDEKFTNVLSVMELDTVGELVEILSFKEFVLLALVPWQDFAIDWTSRCMADGEVDWYLFCQVLQSLLGLINTSSRHLATRLDPSVDADFLPAIDLKDVNTSDALYECVYAWLETPTLRDISEDFPIHCGENGTHMPLTEFPSAHFIDHLRDLAMRRLEAILCTDKTIKYPISKLDVQTTRQEVEGDISRVAGEFRELFAFYVRPKRPAPDDGYGGSSAPPSPKRLKASLSTFSTLEDMSDVVNGSSNHVQPPPSLTVSPSTSLGTIADDSPRHITIAMLRARSRNVLKNKRRS</sequence>